<name>A0A8J3BSV9_9ACTN</name>
<organism evidence="2 3">
    <name type="scientific">Pilimelia terevasa</name>
    <dbReference type="NCBI Taxonomy" id="53372"/>
    <lineage>
        <taxon>Bacteria</taxon>
        <taxon>Bacillati</taxon>
        <taxon>Actinomycetota</taxon>
        <taxon>Actinomycetes</taxon>
        <taxon>Micromonosporales</taxon>
        <taxon>Micromonosporaceae</taxon>
        <taxon>Pilimelia</taxon>
    </lineage>
</organism>
<protein>
    <recommendedName>
        <fullName evidence="1">Helix-turn-helix domain-containing protein</fullName>
    </recommendedName>
</protein>
<reference evidence="2" key="2">
    <citation type="submission" date="2020-09" db="EMBL/GenBank/DDBJ databases">
        <authorList>
            <person name="Sun Q."/>
            <person name="Ohkuma M."/>
        </authorList>
    </citation>
    <scope>NUCLEOTIDE SEQUENCE</scope>
    <source>
        <strain evidence="2">JCM 3091</strain>
    </source>
</reference>
<evidence type="ECO:0000259" key="1">
    <source>
        <dbReference type="Pfam" id="PF12728"/>
    </source>
</evidence>
<sequence>MDKPLDIDGLADFLGVSPAWVRARVAAREIPHTRLPGGKLVRFTAQDIAAILAAGSEPALNGPLAAGAPRLVRSTAA</sequence>
<dbReference type="EMBL" id="BMQC01000008">
    <property type="protein sequence ID" value="GGK31849.1"/>
    <property type="molecule type" value="Genomic_DNA"/>
</dbReference>
<accession>A0A8J3BSV9</accession>
<dbReference type="Pfam" id="PF12728">
    <property type="entry name" value="HTH_17"/>
    <property type="match status" value="1"/>
</dbReference>
<proteinExistence type="predicted"/>
<dbReference type="AlphaFoldDB" id="A0A8J3BSV9"/>
<comment type="caution">
    <text evidence="2">The sequence shown here is derived from an EMBL/GenBank/DDBJ whole genome shotgun (WGS) entry which is preliminary data.</text>
</comment>
<dbReference type="RefSeq" id="WP_189114531.1">
    <property type="nucleotide sequence ID" value="NZ_BMQC01000008.1"/>
</dbReference>
<gene>
    <name evidence="2" type="ORF">GCM10010124_25770</name>
</gene>
<keyword evidence="3" id="KW-1185">Reference proteome</keyword>
<feature type="domain" description="Helix-turn-helix" evidence="1">
    <location>
        <begin position="5"/>
        <end position="54"/>
    </location>
</feature>
<dbReference type="InterPro" id="IPR041657">
    <property type="entry name" value="HTH_17"/>
</dbReference>
<evidence type="ECO:0000313" key="2">
    <source>
        <dbReference type="EMBL" id="GGK31849.1"/>
    </source>
</evidence>
<dbReference type="Proteomes" id="UP000662200">
    <property type="component" value="Unassembled WGS sequence"/>
</dbReference>
<reference evidence="2" key="1">
    <citation type="journal article" date="2014" name="Int. J. Syst. Evol. Microbiol.">
        <title>Complete genome sequence of Corynebacterium casei LMG S-19264T (=DSM 44701T), isolated from a smear-ripened cheese.</title>
        <authorList>
            <consortium name="US DOE Joint Genome Institute (JGI-PGF)"/>
            <person name="Walter F."/>
            <person name="Albersmeier A."/>
            <person name="Kalinowski J."/>
            <person name="Ruckert C."/>
        </authorList>
    </citation>
    <scope>NUCLEOTIDE SEQUENCE</scope>
    <source>
        <strain evidence="2">JCM 3091</strain>
    </source>
</reference>
<evidence type="ECO:0000313" key="3">
    <source>
        <dbReference type="Proteomes" id="UP000662200"/>
    </source>
</evidence>